<dbReference type="SUPFAM" id="SSF49464">
    <property type="entry name" value="Carboxypeptidase regulatory domain-like"/>
    <property type="match status" value="1"/>
</dbReference>
<dbReference type="InterPro" id="IPR037066">
    <property type="entry name" value="Plug_dom_sf"/>
</dbReference>
<comment type="caution">
    <text evidence="4">The sequence shown here is derived from an EMBL/GenBank/DDBJ whole genome shotgun (WGS) entry which is preliminary data.</text>
</comment>
<dbReference type="EMBL" id="JACXAC010000002">
    <property type="protein sequence ID" value="MBD2722096.1"/>
    <property type="molecule type" value="Genomic_DNA"/>
</dbReference>
<proteinExistence type="inferred from homology"/>
<dbReference type="RefSeq" id="WP_190923349.1">
    <property type="nucleotide sequence ID" value="NZ_JACXAC010000002.1"/>
</dbReference>
<feature type="signal peptide" evidence="2">
    <location>
        <begin position="1"/>
        <end position="37"/>
    </location>
</feature>
<dbReference type="NCBIfam" id="TIGR04057">
    <property type="entry name" value="SusC_RagA_signa"/>
    <property type="match status" value="1"/>
</dbReference>
<dbReference type="InterPro" id="IPR008969">
    <property type="entry name" value="CarboxyPept-like_regulatory"/>
</dbReference>
<dbReference type="Gene3D" id="2.60.40.1120">
    <property type="entry name" value="Carboxypeptidase-like, regulatory domain"/>
    <property type="match status" value="1"/>
</dbReference>
<keyword evidence="1" id="KW-0472">Membrane</keyword>
<keyword evidence="1" id="KW-0998">Cell outer membrane</keyword>
<dbReference type="SUPFAM" id="SSF56935">
    <property type="entry name" value="Porins"/>
    <property type="match status" value="1"/>
</dbReference>
<keyword evidence="1" id="KW-0812">Transmembrane</keyword>
<gene>
    <name evidence="4" type="ORF">IC234_08140</name>
</gene>
<dbReference type="InterPro" id="IPR039426">
    <property type="entry name" value="TonB-dep_rcpt-like"/>
</dbReference>
<evidence type="ECO:0000313" key="4">
    <source>
        <dbReference type="EMBL" id="MBD2722096.1"/>
    </source>
</evidence>
<dbReference type="Pfam" id="PF07715">
    <property type="entry name" value="Plug"/>
    <property type="match status" value="1"/>
</dbReference>
<sequence>MSQSLRAHLPLPAGAPTRLACALLVGGALLGTDPAQAAVAGPPAKTKSSKGITVGFTGLVKDSKGNPLPGVTVLIKGTKTGTSSGPDGTFHFNLPTGNETLIFSFIGFKSQEIAVNGRTSLEVSLEDDNAALEEVVVVGYGTQTKASLTGAVAVVDMQKIQDLPVGSLSTALAGQLPGVGVSGGTGRPGDAGAITVRNPIILSKDGGTLRPLFVIDGVVRTEDDFNVLDQSEVESISILKDAAAAIYGARGGQGVVLLTTRRGQIGAPKFSYSGSVGAADAIMLPKMMNGYQQAVYLNDLNTAAGKSPTDASMYTPDELDYFKNNNTNWLKTAWQPAIVTRHALNMSGGSDRVTYFAGLSYNYQNANFDNINSNKWTYRASTDVKVARGLKAGLSVSGDLSNKRMYYLKQGGENVENDMKSLLYTPQFAPIYVNGLPTLLSTSSNTNTIDAFNFFEVQKSDNFTATRNTGLNVTANIDYELPFLKGLKARVLYSKTMDNSFGKQYGTKYNVYQFTMLGTNKHIYGGDVSKVVSLNNGDRVRLNPTYFDSYQLNGYLSYDRQFGQHHVSAIAFFEQSETRTDGVAAMAEGVIIGGLPNQNYATGTQTTTETESESGTLSYAGRFNYDYAGKYLLETTLRYDASTNFAPEYRWGLFPSFSAGWVVSEESFFKNNVSFVNFLKLRGSLGFLGSDATKPYNWQTNYALQTGKGAVFGGNVDRPLIFAANNALANRAARWDDDTKYNAGLDAQFLSGRLSLGFDYFYDHRYNMLTSLTGSAPLLIGASLPSENYSSVDGFGYEISVGYGDKITQDLSFRLNTFFSYSDNKQILVDVPRGQLGQWDDPTGQSTDQGVVGYKYLGMMRTQQDVDAYLSAHPGYTVQGLPLKPGMLYYEDIRGPKDANGNYTAPDGKITDVDQTFLTPKKDNHYGIGFNPTISYKSLTISATMGISWGGQAVVESAARKVGTATSNRPEFWADHWTPDNTNAAYPAPYYAASYDLASSFWFRSSLSAGMRNANVSYTLPTNLTGRLGMSSVRMYFTAINPFNFYNPYSYKVYSGAYDAYPTLRSLSFGLNIGL</sequence>
<dbReference type="Proteomes" id="UP000606003">
    <property type="component" value="Unassembled WGS sequence"/>
</dbReference>
<comment type="similarity">
    <text evidence="1">Belongs to the TonB-dependent receptor family.</text>
</comment>
<feature type="domain" description="TonB-dependent receptor plug" evidence="3">
    <location>
        <begin position="145"/>
        <end position="255"/>
    </location>
</feature>
<dbReference type="Gene3D" id="2.170.130.10">
    <property type="entry name" value="TonB-dependent receptor, plug domain"/>
    <property type="match status" value="1"/>
</dbReference>
<dbReference type="PROSITE" id="PS52016">
    <property type="entry name" value="TONB_DEPENDENT_REC_3"/>
    <property type="match status" value="1"/>
</dbReference>
<organism evidence="4 5">
    <name type="scientific">Hymenobacter armeniacus</name>
    <dbReference type="NCBI Taxonomy" id="2771358"/>
    <lineage>
        <taxon>Bacteria</taxon>
        <taxon>Pseudomonadati</taxon>
        <taxon>Bacteroidota</taxon>
        <taxon>Cytophagia</taxon>
        <taxon>Cytophagales</taxon>
        <taxon>Hymenobacteraceae</taxon>
        <taxon>Hymenobacter</taxon>
    </lineage>
</organism>
<protein>
    <submittedName>
        <fullName evidence="4">SusC/RagA family TonB-linked outer membrane protein</fullName>
    </submittedName>
</protein>
<evidence type="ECO:0000256" key="1">
    <source>
        <dbReference type="PROSITE-ProRule" id="PRU01360"/>
    </source>
</evidence>
<keyword evidence="1" id="KW-0813">Transport</keyword>
<evidence type="ECO:0000313" key="5">
    <source>
        <dbReference type="Proteomes" id="UP000606003"/>
    </source>
</evidence>
<dbReference type="Pfam" id="PF13715">
    <property type="entry name" value="CarbopepD_reg_2"/>
    <property type="match status" value="1"/>
</dbReference>
<reference evidence="4 5" key="1">
    <citation type="submission" date="2020-09" db="EMBL/GenBank/DDBJ databases">
        <authorList>
            <person name="Kim M.K."/>
        </authorList>
    </citation>
    <scope>NUCLEOTIDE SEQUENCE [LARGE SCALE GENOMIC DNA]</scope>
    <source>
        <strain evidence="4 5">BT189</strain>
    </source>
</reference>
<dbReference type="NCBIfam" id="TIGR04056">
    <property type="entry name" value="OMP_RagA_SusC"/>
    <property type="match status" value="1"/>
</dbReference>
<dbReference type="InterPro" id="IPR023997">
    <property type="entry name" value="TonB-dep_OMP_SusC/RagA_CS"/>
</dbReference>
<name>A0ABR8JT56_9BACT</name>
<comment type="subcellular location">
    <subcellularLocation>
        <location evidence="1">Cell outer membrane</location>
        <topology evidence="1">Multi-pass membrane protein</topology>
    </subcellularLocation>
</comment>
<evidence type="ECO:0000259" key="3">
    <source>
        <dbReference type="Pfam" id="PF07715"/>
    </source>
</evidence>
<keyword evidence="1" id="KW-1134">Transmembrane beta strand</keyword>
<accession>A0ABR8JT56</accession>
<feature type="chain" id="PRO_5045086945" evidence="2">
    <location>
        <begin position="38"/>
        <end position="1075"/>
    </location>
</feature>
<dbReference type="InterPro" id="IPR012910">
    <property type="entry name" value="Plug_dom"/>
</dbReference>
<evidence type="ECO:0000256" key="2">
    <source>
        <dbReference type="SAM" id="SignalP"/>
    </source>
</evidence>
<dbReference type="InterPro" id="IPR023996">
    <property type="entry name" value="TonB-dep_OMP_SusC/RagA"/>
</dbReference>
<keyword evidence="2" id="KW-0732">Signal</keyword>
<keyword evidence="5" id="KW-1185">Reference proteome</keyword>